<sequence length="549" mass="62618">MKLEKTADFQEPQTRTFTYVLKHPGGAEQKISFDVQIPPDEFQDIDEYIAHIIASNHVSRPFQEGSLSAYNVAKAFREFIDCEIESYEDRIGDCLVEEALKNSEKSDDVVNWVRILTPNCFAQSESASTSFCEKFQFVMRNSSHERIEMIISMEKKMSAEVRTPRDFEMEMIARECENAASSSSKEGVADEEHLRRLNDRIRDVSDNYGRQINALADRHRYEYRKLISSLFDHDEFPPDVFSNFSDTTTVVKKSASAVADLNSAKHSASNRFEESFTIYLGAQLKTMHNIRLLTARRLSDLCRVVEVLETNALDSRRLHMNLSLYRRGLNGLLMLVDRNPYYHIHNRTGFARICEQSTELHFDSLQKQLEDISRSGHGFEVEEANMQRFKDVDFEAFGEYTLQVGDVYITRHSSLASVQVIFHLVVDDNLETEDISSRHPCINGLKNIIRLSSKFGITTFGIPLLLVEKTSEKMTVAWCLKRAELIFKCVKGFMMEVCAGNSIAGGGPPAAAVHYNVNFILPDDIAENVYTQITEMFPNIFHLVPSVTV</sequence>
<dbReference type="PANTHER" id="PTHR16525:SF0">
    <property type="entry name" value="PROTEIN C12ORF4"/>
    <property type="match status" value="1"/>
</dbReference>
<dbReference type="Pfam" id="PF10154">
    <property type="entry name" value="Fy-3"/>
    <property type="match status" value="1"/>
</dbReference>
<reference evidence="1 2" key="2">
    <citation type="submission" date="2018-10" db="EMBL/GenBank/DDBJ databases">
        <authorList>
            <consortium name="Pathogen Informatics"/>
        </authorList>
    </citation>
    <scope>NUCLEOTIDE SEQUENCE [LARGE SCALE GENOMIC DNA]</scope>
</reference>
<evidence type="ECO:0000313" key="2">
    <source>
        <dbReference type="Proteomes" id="UP000274131"/>
    </source>
</evidence>
<dbReference type="PANTHER" id="PTHR16525">
    <property type="entry name" value="PROTEIN C12ORF4"/>
    <property type="match status" value="1"/>
</dbReference>
<accession>A0A0N4V2D1</accession>
<dbReference type="OrthoDB" id="415359at2759"/>
<dbReference type="WBParaSite" id="EVEC_0000414901-mRNA-1">
    <property type="protein sequence ID" value="EVEC_0000414901-mRNA-1"/>
    <property type="gene ID" value="EVEC_0000414901"/>
</dbReference>
<evidence type="ECO:0000313" key="3">
    <source>
        <dbReference type="WBParaSite" id="EVEC_0000414901-mRNA-1"/>
    </source>
</evidence>
<dbReference type="AlphaFoldDB" id="A0A0N4V2D1"/>
<dbReference type="GO" id="GO:0005737">
    <property type="term" value="C:cytoplasm"/>
    <property type="evidence" value="ECO:0007669"/>
    <property type="project" value="TreeGrafter"/>
</dbReference>
<proteinExistence type="predicted"/>
<dbReference type="InterPro" id="IPR019311">
    <property type="entry name" value="Fy-3"/>
</dbReference>
<dbReference type="EMBL" id="UXUI01007701">
    <property type="protein sequence ID" value="VDD88800.1"/>
    <property type="molecule type" value="Genomic_DNA"/>
</dbReference>
<dbReference type="Proteomes" id="UP000274131">
    <property type="component" value="Unassembled WGS sequence"/>
</dbReference>
<evidence type="ECO:0000313" key="1">
    <source>
        <dbReference type="EMBL" id="VDD88800.1"/>
    </source>
</evidence>
<reference evidence="3" key="1">
    <citation type="submission" date="2017-02" db="UniProtKB">
        <authorList>
            <consortium name="WormBaseParasite"/>
        </authorList>
    </citation>
    <scope>IDENTIFICATION</scope>
</reference>
<protein>
    <submittedName>
        <fullName evidence="3">Macro domain-containing protein</fullName>
    </submittedName>
</protein>
<organism evidence="3">
    <name type="scientific">Enterobius vermicularis</name>
    <name type="common">Human pinworm</name>
    <dbReference type="NCBI Taxonomy" id="51028"/>
    <lineage>
        <taxon>Eukaryota</taxon>
        <taxon>Metazoa</taxon>
        <taxon>Ecdysozoa</taxon>
        <taxon>Nematoda</taxon>
        <taxon>Chromadorea</taxon>
        <taxon>Rhabditida</taxon>
        <taxon>Spirurina</taxon>
        <taxon>Oxyuridomorpha</taxon>
        <taxon>Oxyuroidea</taxon>
        <taxon>Oxyuridae</taxon>
        <taxon>Enterobius</taxon>
    </lineage>
</organism>
<gene>
    <name evidence="1" type="ORF">EVEC_LOCUS3857</name>
</gene>
<name>A0A0N4V2D1_ENTVE</name>
<dbReference type="STRING" id="51028.A0A0N4V2D1"/>
<keyword evidence="2" id="KW-1185">Reference proteome</keyword>